<reference evidence="15" key="1">
    <citation type="submission" date="2025-08" db="UniProtKB">
        <authorList>
            <consortium name="Ensembl"/>
        </authorList>
    </citation>
    <scope>IDENTIFICATION</scope>
</reference>
<keyword evidence="16" id="KW-1185">Reference proteome</keyword>
<evidence type="ECO:0000256" key="4">
    <source>
        <dbReference type="ARBA" id="ARBA00022525"/>
    </source>
</evidence>
<dbReference type="SUPFAM" id="SSF50814">
    <property type="entry name" value="Lipocalins"/>
    <property type="match status" value="1"/>
</dbReference>
<gene>
    <name evidence="15" type="primary">AMBP</name>
</gene>
<evidence type="ECO:0000256" key="1">
    <source>
        <dbReference type="ARBA" id="ARBA00004613"/>
    </source>
</evidence>
<reference evidence="15" key="2">
    <citation type="submission" date="2025-09" db="UniProtKB">
        <authorList>
            <consortium name="Ensembl"/>
        </authorList>
    </citation>
    <scope>IDENTIFICATION</scope>
</reference>
<evidence type="ECO:0000259" key="14">
    <source>
        <dbReference type="PROSITE" id="PS50279"/>
    </source>
</evidence>
<accession>A0A8D0H0X2</accession>
<dbReference type="PRINTS" id="PR01215">
    <property type="entry name" value="A1MCGLOBULIN"/>
</dbReference>
<evidence type="ECO:0000256" key="5">
    <source>
        <dbReference type="ARBA" id="ARBA00022685"/>
    </source>
</evidence>
<dbReference type="Pfam" id="PF00061">
    <property type="entry name" value="Lipocalin"/>
    <property type="match status" value="1"/>
</dbReference>
<dbReference type="Ensembl" id="ENSSPUT00000014989.1">
    <property type="protein sequence ID" value="ENSSPUP00000014051.1"/>
    <property type="gene ID" value="ENSSPUG00000010740.1"/>
</dbReference>
<dbReference type="GO" id="GO:0005886">
    <property type="term" value="C:plasma membrane"/>
    <property type="evidence" value="ECO:0007669"/>
    <property type="project" value="Ensembl"/>
</dbReference>
<evidence type="ECO:0000313" key="16">
    <source>
        <dbReference type="Proteomes" id="UP000694392"/>
    </source>
</evidence>
<evidence type="ECO:0000256" key="10">
    <source>
        <dbReference type="ARBA" id="ARBA00022991"/>
    </source>
</evidence>
<keyword evidence="11" id="KW-1015">Disulfide bond</keyword>
<dbReference type="PRINTS" id="PR00179">
    <property type="entry name" value="LIPOCALIN"/>
</dbReference>
<keyword evidence="12" id="KW-0325">Glycoprotein</keyword>
<name>A0A8D0H0X2_SPHPU</name>
<comment type="similarity">
    <text evidence="2">In the N-terminal section; belongs to the calycin superfamily. Lipocalin family.</text>
</comment>
<dbReference type="PROSITE" id="PS50279">
    <property type="entry name" value="BPTI_KUNITZ_2"/>
    <property type="match status" value="2"/>
</dbReference>
<dbReference type="PROSITE" id="PS00280">
    <property type="entry name" value="BPTI_KUNITZ_1"/>
    <property type="match status" value="2"/>
</dbReference>
<dbReference type="InterPro" id="IPR020901">
    <property type="entry name" value="Prtase_inh_Kunz-CS"/>
</dbReference>
<dbReference type="Gene3D" id="4.10.410.10">
    <property type="entry name" value="Pancreatic trypsin inhibitor Kunitz domain"/>
    <property type="match status" value="2"/>
</dbReference>
<keyword evidence="10" id="KW-0157">Chromophore</keyword>
<feature type="domain" description="BPTI/Kunitz inhibitor" evidence="14">
    <location>
        <begin position="289"/>
        <end position="339"/>
    </location>
</feature>
<dbReference type="PANTHER" id="PTHR46676">
    <property type="entry name" value="PROTEIN AMBP"/>
    <property type="match status" value="1"/>
</dbReference>
<dbReference type="Gene3D" id="2.40.128.20">
    <property type="match status" value="1"/>
</dbReference>
<keyword evidence="6" id="KW-0646">Protease inhibitor</keyword>
<feature type="signal peptide" evidence="13">
    <location>
        <begin position="1"/>
        <end position="20"/>
    </location>
</feature>
<keyword evidence="4" id="KW-0964">Secreted</keyword>
<evidence type="ECO:0000256" key="11">
    <source>
        <dbReference type="ARBA" id="ARBA00023157"/>
    </source>
</evidence>
<keyword evidence="9" id="KW-0722">Serine protease inhibitor</keyword>
<evidence type="ECO:0000256" key="7">
    <source>
        <dbReference type="ARBA" id="ARBA00022729"/>
    </source>
</evidence>
<dbReference type="GO" id="GO:0005576">
    <property type="term" value="C:extracellular region"/>
    <property type="evidence" value="ECO:0007669"/>
    <property type="project" value="UniProtKB-SubCell"/>
</dbReference>
<dbReference type="GO" id="GO:0042803">
    <property type="term" value="F:protein homodimerization activity"/>
    <property type="evidence" value="ECO:0007669"/>
    <property type="project" value="Ensembl"/>
</dbReference>
<evidence type="ECO:0000256" key="2">
    <source>
        <dbReference type="ARBA" id="ARBA00008238"/>
    </source>
</evidence>
<dbReference type="SMART" id="SM00131">
    <property type="entry name" value="KU"/>
    <property type="match status" value="2"/>
</dbReference>
<dbReference type="OMA" id="CPWLKRI"/>
<evidence type="ECO:0000256" key="13">
    <source>
        <dbReference type="SAM" id="SignalP"/>
    </source>
</evidence>
<dbReference type="PRINTS" id="PR00759">
    <property type="entry name" value="BASICPTASE"/>
</dbReference>
<dbReference type="InterPro" id="IPR036880">
    <property type="entry name" value="Kunitz_BPTI_sf"/>
</dbReference>
<dbReference type="CDD" id="cd22596">
    <property type="entry name" value="Kunitz_bikunin_1-like"/>
    <property type="match status" value="1"/>
</dbReference>
<dbReference type="GO" id="GO:0019862">
    <property type="term" value="F:IgA binding"/>
    <property type="evidence" value="ECO:0007669"/>
    <property type="project" value="Ensembl"/>
</dbReference>
<feature type="chain" id="PRO_5034073447" description="Protein AMBP" evidence="13">
    <location>
        <begin position="21"/>
        <end position="365"/>
    </location>
</feature>
<evidence type="ECO:0000256" key="12">
    <source>
        <dbReference type="ARBA" id="ARBA00023180"/>
    </source>
</evidence>
<dbReference type="SUPFAM" id="SSF57362">
    <property type="entry name" value="BPTI-like"/>
    <property type="match status" value="2"/>
</dbReference>
<evidence type="ECO:0000256" key="8">
    <source>
        <dbReference type="ARBA" id="ARBA00022737"/>
    </source>
</evidence>
<dbReference type="Pfam" id="PF00014">
    <property type="entry name" value="Kunitz_BPTI"/>
    <property type="match status" value="2"/>
</dbReference>
<dbReference type="InterPro" id="IPR000566">
    <property type="entry name" value="Lipocln_cytosolic_FA-bd_dom"/>
</dbReference>
<evidence type="ECO:0000256" key="6">
    <source>
        <dbReference type="ARBA" id="ARBA00022690"/>
    </source>
</evidence>
<dbReference type="FunFam" id="4.10.410.10:FF:000005">
    <property type="entry name" value="Pancreatic trypsin inhibitor"/>
    <property type="match status" value="1"/>
</dbReference>
<keyword evidence="8" id="KW-0677">Repeat</keyword>
<protein>
    <recommendedName>
        <fullName evidence="3">Protein AMBP</fullName>
    </recommendedName>
</protein>
<dbReference type="CDD" id="cd22597">
    <property type="entry name" value="Kunitz_bikunin_2-like"/>
    <property type="match status" value="1"/>
</dbReference>
<dbReference type="GeneTree" id="ENSGT00940000160109"/>
<evidence type="ECO:0000256" key="3">
    <source>
        <dbReference type="ARBA" id="ARBA00018905"/>
    </source>
</evidence>
<dbReference type="InterPro" id="IPR012674">
    <property type="entry name" value="Calycin"/>
</dbReference>
<dbReference type="PANTHER" id="PTHR46676:SF1">
    <property type="entry name" value="PROTEIN AMBP"/>
    <property type="match status" value="1"/>
</dbReference>
<dbReference type="GO" id="GO:0004867">
    <property type="term" value="F:serine-type endopeptidase inhibitor activity"/>
    <property type="evidence" value="ECO:0007669"/>
    <property type="project" value="UniProtKB-KW"/>
</dbReference>
<organism evidence="15 16">
    <name type="scientific">Sphenodon punctatus</name>
    <name type="common">Tuatara</name>
    <name type="synonym">Hatteria punctata</name>
    <dbReference type="NCBI Taxonomy" id="8508"/>
    <lineage>
        <taxon>Eukaryota</taxon>
        <taxon>Metazoa</taxon>
        <taxon>Chordata</taxon>
        <taxon>Craniata</taxon>
        <taxon>Vertebrata</taxon>
        <taxon>Euteleostomi</taxon>
        <taxon>Lepidosauria</taxon>
        <taxon>Sphenodontia</taxon>
        <taxon>Sphenodontidae</taxon>
        <taxon>Sphenodon</taxon>
    </lineage>
</organism>
<keyword evidence="7 13" id="KW-0732">Signal</keyword>
<comment type="subcellular location">
    <subcellularLocation>
        <location evidence="1">Secreted</location>
    </subcellularLocation>
</comment>
<evidence type="ECO:0000256" key="9">
    <source>
        <dbReference type="ARBA" id="ARBA00022900"/>
    </source>
</evidence>
<dbReference type="Proteomes" id="UP000694392">
    <property type="component" value="Unplaced"/>
</dbReference>
<dbReference type="AlphaFoldDB" id="A0A8D0H0X2"/>
<dbReference type="InterPro" id="IPR029856">
    <property type="entry name" value="AMBP"/>
</dbReference>
<dbReference type="GO" id="GO:0020037">
    <property type="term" value="F:heme binding"/>
    <property type="evidence" value="ECO:0007669"/>
    <property type="project" value="Ensembl"/>
</dbReference>
<feature type="domain" description="BPTI/Kunitz inhibitor" evidence="14">
    <location>
        <begin position="233"/>
        <end position="283"/>
    </location>
</feature>
<proteinExistence type="inferred from homology"/>
<sequence length="365" mass="40995">MKLQGFLLFIVTATLAVASGNPVPDQEEIQVQENFDPERIYGKWYDIAIGTNCSWMKYYKDRFNMGTLVLGPGQTAKEISTTSTRLRHGVCTQVSGEYQKMNTPGKYTYYNPSKCVHINSYVVHTNYIEYAIILMQKKSSFGLTITAKLYGRSPELREGLIAEFTQFAKDLGIPEDSIVIMINKGNTEGMGWGLLIFSSFSCLQRARRAALLEEEGSADGSLTSFSSSKEDFCRQSKYVGPCLGMNVRYFYNSSSMACETFHYGGCLGNGNNFHSEKSCLQTCRTEAACRLPIVPGPCRQQLTLWAFDATQGKCTTFNYGGCHGNGNKFYTEKECKEYCGVPTEGMYLLRRTFQCYWLSFLSGHL</sequence>
<evidence type="ECO:0000313" key="15">
    <source>
        <dbReference type="Ensembl" id="ENSSPUP00000014051.1"/>
    </source>
</evidence>
<dbReference type="InterPro" id="IPR002968">
    <property type="entry name" value="A1-microglobln"/>
</dbReference>
<dbReference type="InterPro" id="IPR002223">
    <property type="entry name" value="Kunitz_BPTI"/>
</dbReference>
<keyword evidence="5" id="KW-0165">Cleavage on pair of basic residues</keyword>